<dbReference type="Gene3D" id="2.30.42.10">
    <property type="match status" value="1"/>
</dbReference>
<keyword evidence="3" id="KW-0479">Metal-binding</keyword>
<dbReference type="Proteomes" id="UP000887565">
    <property type="component" value="Unplaced"/>
</dbReference>
<dbReference type="GO" id="GO:0001725">
    <property type="term" value="C:stress fiber"/>
    <property type="evidence" value="ECO:0007669"/>
    <property type="project" value="TreeGrafter"/>
</dbReference>
<evidence type="ECO:0000256" key="2">
    <source>
        <dbReference type="ARBA" id="ARBA00022490"/>
    </source>
</evidence>
<name>A0A915KR26_ROMCU</name>
<proteinExistence type="predicted"/>
<dbReference type="PANTHER" id="PTHR24214">
    <property type="entry name" value="PDZ AND LIM DOMAIN PROTEIN ZASP"/>
    <property type="match status" value="1"/>
</dbReference>
<dbReference type="AlphaFoldDB" id="A0A915KR26"/>
<dbReference type="InterPro" id="IPR001478">
    <property type="entry name" value="PDZ"/>
</dbReference>
<dbReference type="OMA" id="FIHNEAQ"/>
<keyword evidence="3" id="KW-0862">Zinc</keyword>
<sequence>MPVETVTVQMSRSTAQTNWGFRLQGGKEHGQLLTIGRVKGGLADRAGLKEGDKVVEISNRNAESFIHNEAQQSILNSGNHLKLVVNSRKASSISYFYGFAEAYVI</sequence>
<evidence type="ECO:0000256" key="1">
    <source>
        <dbReference type="ARBA" id="ARBA00004496"/>
    </source>
</evidence>
<evidence type="ECO:0000259" key="4">
    <source>
        <dbReference type="PROSITE" id="PS50106"/>
    </source>
</evidence>
<dbReference type="GO" id="GO:0031941">
    <property type="term" value="C:filamentous actin"/>
    <property type="evidence" value="ECO:0007669"/>
    <property type="project" value="TreeGrafter"/>
</dbReference>
<dbReference type="PROSITE" id="PS50106">
    <property type="entry name" value="PDZ"/>
    <property type="match status" value="1"/>
</dbReference>
<dbReference type="SUPFAM" id="SSF50156">
    <property type="entry name" value="PDZ domain-like"/>
    <property type="match status" value="1"/>
</dbReference>
<organism evidence="5 6">
    <name type="scientific">Romanomermis culicivorax</name>
    <name type="common">Nematode worm</name>
    <dbReference type="NCBI Taxonomy" id="13658"/>
    <lineage>
        <taxon>Eukaryota</taxon>
        <taxon>Metazoa</taxon>
        <taxon>Ecdysozoa</taxon>
        <taxon>Nematoda</taxon>
        <taxon>Enoplea</taxon>
        <taxon>Dorylaimia</taxon>
        <taxon>Mermithida</taxon>
        <taxon>Mermithoidea</taxon>
        <taxon>Mermithidae</taxon>
        <taxon>Romanomermis</taxon>
    </lineage>
</organism>
<dbReference type="InterPro" id="IPR036034">
    <property type="entry name" value="PDZ_sf"/>
</dbReference>
<dbReference type="WBParaSite" id="nRc.2.0.1.t40535-RA">
    <property type="protein sequence ID" value="nRc.2.0.1.t40535-RA"/>
    <property type="gene ID" value="nRc.2.0.1.g40535"/>
</dbReference>
<keyword evidence="5" id="KW-1185">Reference proteome</keyword>
<dbReference type="Pfam" id="PF00595">
    <property type="entry name" value="PDZ"/>
    <property type="match status" value="1"/>
</dbReference>
<dbReference type="SMART" id="SM00228">
    <property type="entry name" value="PDZ"/>
    <property type="match status" value="1"/>
</dbReference>
<dbReference type="GO" id="GO:0003779">
    <property type="term" value="F:actin binding"/>
    <property type="evidence" value="ECO:0007669"/>
    <property type="project" value="TreeGrafter"/>
</dbReference>
<accession>A0A915KR26</accession>
<evidence type="ECO:0000256" key="3">
    <source>
        <dbReference type="ARBA" id="ARBA00023038"/>
    </source>
</evidence>
<keyword evidence="3" id="KW-0440">LIM domain</keyword>
<evidence type="ECO:0000313" key="5">
    <source>
        <dbReference type="Proteomes" id="UP000887565"/>
    </source>
</evidence>
<dbReference type="GO" id="GO:0030036">
    <property type="term" value="P:actin cytoskeleton organization"/>
    <property type="evidence" value="ECO:0007669"/>
    <property type="project" value="TreeGrafter"/>
</dbReference>
<dbReference type="FunFam" id="2.30.42.10:FF:000055">
    <property type="entry name" value="PDZ and LIM domain protein 3"/>
    <property type="match status" value="1"/>
</dbReference>
<protein>
    <submittedName>
        <fullName evidence="6">PDZ domain-containing protein</fullName>
    </submittedName>
</protein>
<feature type="domain" description="PDZ" evidence="4">
    <location>
        <begin position="7"/>
        <end position="89"/>
    </location>
</feature>
<evidence type="ECO:0000313" key="6">
    <source>
        <dbReference type="WBParaSite" id="nRc.2.0.1.t40535-RA"/>
    </source>
</evidence>
<dbReference type="InterPro" id="IPR050604">
    <property type="entry name" value="PDZ-LIM_domain"/>
</dbReference>
<reference evidence="6" key="1">
    <citation type="submission" date="2022-11" db="UniProtKB">
        <authorList>
            <consortium name="WormBaseParasite"/>
        </authorList>
    </citation>
    <scope>IDENTIFICATION</scope>
</reference>
<comment type="subcellular location">
    <subcellularLocation>
        <location evidence="1">Cytoplasm</location>
    </subcellularLocation>
</comment>
<dbReference type="PANTHER" id="PTHR24214:SF38">
    <property type="entry name" value="PDZ AND LIM DOMAIN PROTEIN ZASP-RELATED"/>
    <property type="match status" value="1"/>
</dbReference>
<dbReference type="GO" id="GO:0051371">
    <property type="term" value="F:muscle alpha-actinin binding"/>
    <property type="evidence" value="ECO:0007669"/>
    <property type="project" value="TreeGrafter"/>
</dbReference>
<dbReference type="GO" id="GO:0005912">
    <property type="term" value="C:adherens junction"/>
    <property type="evidence" value="ECO:0007669"/>
    <property type="project" value="TreeGrafter"/>
</dbReference>
<dbReference type="GO" id="GO:0061061">
    <property type="term" value="P:muscle structure development"/>
    <property type="evidence" value="ECO:0007669"/>
    <property type="project" value="TreeGrafter"/>
</dbReference>
<keyword evidence="2" id="KW-0963">Cytoplasm</keyword>
<dbReference type="GO" id="GO:0030018">
    <property type="term" value="C:Z disc"/>
    <property type="evidence" value="ECO:0007669"/>
    <property type="project" value="TreeGrafter"/>
</dbReference>